<dbReference type="Proteomes" id="UP001159363">
    <property type="component" value="Chromosome 11"/>
</dbReference>
<keyword evidence="2" id="KW-1185">Reference proteome</keyword>
<evidence type="ECO:0000313" key="2">
    <source>
        <dbReference type="Proteomes" id="UP001159363"/>
    </source>
</evidence>
<name>A0ABQ9GIT6_9NEOP</name>
<accession>A0ABQ9GIT6</accession>
<dbReference type="EMBL" id="JARBHB010000012">
    <property type="protein sequence ID" value="KAJ8871917.1"/>
    <property type="molecule type" value="Genomic_DNA"/>
</dbReference>
<proteinExistence type="predicted"/>
<organism evidence="1 2">
    <name type="scientific">Dryococelus australis</name>
    <dbReference type="NCBI Taxonomy" id="614101"/>
    <lineage>
        <taxon>Eukaryota</taxon>
        <taxon>Metazoa</taxon>
        <taxon>Ecdysozoa</taxon>
        <taxon>Arthropoda</taxon>
        <taxon>Hexapoda</taxon>
        <taxon>Insecta</taxon>
        <taxon>Pterygota</taxon>
        <taxon>Neoptera</taxon>
        <taxon>Polyneoptera</taxon>
        <taxon>Phasmatodea</taxon>
        <taxon>Verophasmatodea</taxon>
        <taxon>Anareolatae</taxon>
        <taxon>Phasmatidae</taxon>
        <taxon>Eurycanthinae</taxon>
        <taxon>Dryococelus</taxon>
    </lineage>
</organism>
<comment type="caution">
    <text evidence="1">The sequence shown here is derived from an EMBL/GenBank/DDBJ whole genome shotgun (WGS) entry which is preliminary data.</text>
</comment>
<gene>
    <name evidence="1" type="ORF">PR048_028257</name>
</gene>
<reference evidence="1 2" key="1">
    <citation type="submission" date="2023-02" db="EMBL/GenBank/DDBJ databases">
        <title>LHISI_Scaffold_Assembly.</title>
        <authorList>
            <person name="Stuart O.P."/>
            <person name="Cleave R."/>
            <person name="Magrath M.J.L."/>
            <person name="Mikheyev A.S."/>
        </authorList>
    </citation>
    <scope>NUCLEOTIDE SEQUENCE [LARGE SCALE GENOMIC DNA]</scope>
    <source>
        <strain evidence="1">Daus_M_001</strain>
        <tissue evidence="1">Leg muscle</tissue>
    </source>
</reference>
<protein>
    <submittedName>
        <fullName evidence="1">Uncharacterized protein</fullName>
    </submittedName>
</protein>
<evidence type="ECO:0000313" key="1">
    <source>
        <dbReference type="EMBL" id="KAJ8871917.1"/>
    </source>
</evidence>
<sequence>MIPTMSKEKFLANPKNKGRLVSMMIDKFSSADITRKQSKEDPDTLIVNTTLSLAPSNVTVIVVGEDVDLLVILIDLCRAGNFFFLKPGKHTVSPATFSPTNAASSTVAENILFLHAMSGCDTTSANPHIADVVKVFKDSNATQEMVAAAGERFLVSLYGYSGTNVPSLNHLSCSTTALFLEYITEVQQWLGVEKMLKSGGERKQILALSLCSLYYPLLHLLWLCCSNMYLNCKGNCNNIAVVIQGEEEELDLETELEINCPPIEPVNPMGEE</sequence>